<dbReference type="PROSITE" id="PS50261">
    <property type="entry name" value="G_PROTEIN_RECEP_F2_4"/>
    <property type="match status" value="1"/>
</dbReference>
<dbReference type="GO" id="GO:0007166">
    <property type="term" value="P:cell surface receptor signaling pathway"/>
    <property type="evidence" value="ECO:0007669"/>
    <property type="project" value="InterPro"/>
</dbReference>
<feature type="transmembrane region" description="Helical" evidence="8">
    <location>
        <begin position="622"/>
        <end position="643"/>
    </location>
</feature>
<feature type="domain" description="G-protein coupled receptors family 2 profile 2" evidence="10">
    <location>
        <begin position="395"/>
        <end position="661"/>
    </location>
</feature>
<dbReference type="PRINTS" id="PR00249">
    <property type="entry name" value="GPCRSECRETIN"/>
</dbReference>
<dbReference type="InterPro" id="IPR053986">
    <property type="entry name" value="GPR128_GAIN_subdom_B"/>
</dbReference>
<dbReference type="SMART" id="SM00303">
    <property type="entry name" value="GPS"/>
    <property type="match status" value="1"/>
</dbReference>
<feature type="transmembrane region" description="Helical" evidence="8">
    <location>
        <begin position="74"/>
        <end position="91"/>
    </location>
</feature>
<evidence type="ECO:0000256" key="5">
    <source>
        <dbReference type="ARBA" id="ARBA00022989"/>
    </source>
</evidence>
<dbReference type="Pfam" id="PF00002">
    <property type="entry name" value="7tm_2"/>
    <property type="match status" value="1"/>
</dbReference>
<keyword evidence="6 8" id="KW-0472">Membrane</keyword>
<name>A0A8X7WW85_POLSE</name>
<dbReference type="InterPro" id="IPR057244">
    <property type="entry name" value="GAIN_B"/>
</dbReference>
<dbReference type="InterPro" id="IPR017452">
    <property type="entry name" value="GPCR_Rhodpsn_7TM"/>
</dbReference>
<dbReference type="EMBL" id="JAATIS010008602">
    <property type="protein sequence ID" value="KAG2457043.1"/>
    <property type="molecule type" value="Genomic_DNA"/>
</dbReference>
<dbReference type="PROSITE" id="PS50262">
    <property type="entry name" value="G_PROTEIN_RECEP_F1_2"/>
    <property type="match status" value="1"/>
</dbReference>
<keyword evidence="5 8" id="KW-1133">Transmembrane helix</keyword>
<dbReference type="GO" id="GO:0004930">
    <property type="term" value="F:G protein-coupled receptor activity"/>
    <property type="evidence" value="ECO:0007669"/>
    <property type="project" value="InterPro"/>
</dbReference>
<evidence type="ECO:0000256" key="2">
    <source>
        <dbReference type="ARBA" id="ARBA00008462"/>
    </source>
</evidence>
<evidence type="ECO:0000259" key="11">
    <source>
        <dbReference type="PROSITE" id="PS50262"/>
    </source>
</evidence>
<sequence>MASRAGPRATGTDGSDYRHREKVASHYQMSVSLKSEIRKLNFAHVFIWLLVAAQVVVSYLKLVSHDVVATPYQWEYPYLLSIIPCIFSFISFPRNNISYLVISMISAGLFCIAPLIYGSMEMFPVAQQLYRHGKAYRFIFGFSAVSVMYLVTNATGDELVKIVSNTQMLTSQPEKLTVNNITAAADIANRILTSAKGNESEIAAVAAVTTISQLLDAKDAAFENNDVAIVAKSLTETLEAFSLENSNNITGVVQPNLAVQSLTFNSSLMQGVQLTALKGDNDTLISKRIEINTNASNLIMDHNAEVQIFLNFTTGKCEKSKMINTCPCIIQYNSSGISFYDYACVFWDYTLSDWNTEGCTKTSDDDKTLKCHCNHTTNFAVLMTFKNNYKYSKPLEVISIVGCSLSMAGLLITVLFYIITRKSRKQILTIMLVSICISLLIFNIIFVIGINNPNPSNQSSMSMDNNRLFSDMYIERDKGCCTFITVLLHYFLLATFVWTLLYAVQMFLFLVVVFSHLPSYFTWTVIGIGWGVPAVIVALTLGASYRIDNPLNYRQEEFCWLAALDIQGKFDISKPMLWAFLLPVALILLFNCAVFVCVLIRAIFKKKSKLTSTKHSSYKKKLLGSFSIAIILGISWVLGYLMLIDHLESQVVFSYLFCILNATQNTVNFLKSYTEAGFESAQDAAKELATELEIYKNEVHIPAAQTTYTVEGECGDNLIVKLMMSRYVILKKKIHVEFFNVLLDQTLMSMTE</sequence>
<dbReference type="InterPro" id="IPR000832">
    <property type="entry name" value="GPCR_2_secretin-like"/>
</dbReference>
<dbReference type="PANTHER" id="PTHR47767">
    <property type="entry name" value="ADHESION G PROTEIN-COUPLED RECEPTOR G7"/>
    <property type="match status" value="1"/>
</dbReference>
<feature type="transmembrane region" description="Helical" evidence="8">
    <location>
        <begin position="520"/>
        <end position="545"/>
    </location>
</feature>
<dbReference type="InterPro" id="IPR009787">
    <property type="entry name" value="Jagunal"/>
</dbReference>
<dbReference type="GO" id="GO:0007029">
    <property type="term" value="P:endoplasmic reticulum organization"/>
    <property type="evidence" value="ECO:0007669"/>
    <property type="project" value="InterPro"/>
</dbReference>
<dbReference type="Pfam" id="PF07086">
    <property type="entry name" value="Jagunal"/>
    <property type="match status" value="1"/>
</dbReference>
<feature type="non-terminal residue" evidence="12">
    <location>
        <position position="752"/>
    </location>
</feature>
<keyword evidence="4" id="KW-0256">Endoplasmic reticulum</keyword>
<evidence type="ECO:0000256" key="8">
    <source>
        <dbReference type="SAM" id="Phobius"/>
    </source>
</evidence>
<evidence type="ECO:0000259" key="9">
    <source>
        <dbReference type="PROSITE" id="PS50221"/>
    </source>
</evidence>
<feature type="transmembrane region" description="Helical" evidence="8">
    <location>
        <begin position="427"/>
        <end position="450"/>
    </location>
</feature>
<keyword evidence="13" id="KW-1185">Reference proteome</keyword>
<dbReference type="AlphaFoldDB" id="A0A8X7WW85"/>
<evidence type="ECO:0000259" key="10">
    <source>
        <dbReference type="PROSITE" id="PS50261"/>
    </source>
</evidence>
<feature type="domain" description="GAIN-B" evidence="9">
    <location>
        <begin position="225"/>
        <end position="389"/>
    </location>
</feature>
<dbReference type="Pfam" id="PF01825">
    <property type="entry name" value="GPS"/>
    <property type="match status" value="1"/>
</dbReference>
<evidence type="ECO:0000256" key="4">
    <source>
        <dbReference type="ARBA" id="ARBA00022824"/>
    </source>
</evidence>
<evidence type="ECO:0000313" key="12">
    <source>
        <dbReference type="EMBL" id="KAG2457043.1"/>
    </source>
</evidence>
<evidence type="ECO:0000313" key="13">
    <source>
        <dbReference type="Proteomes" id="UP000886611"/>
    </source>
</evidence>
<keyword evidence="7" id="KW-1015">Disulfide bond</keyword>
<feature type="transmembrane region" description="Helical" evidence="8">
    <location>
        <begin position="42"/>
        <end position="62"/>
    </location>
</feature>
<gene>
    <name evidence="12" type="primary">Adgrg7</name>
    <name evidence="12" type="ORF">GTO96_0013335</name>
</gene>
<dbReference type="Proteomes" id="UP000886611">
    <property type="component" value="Unassembled WGS sequence"/>
</dbReference>
<feature type="transmembrane region" description="Helical" evidence="8">
    <location>
        <begin position="577"/>
        <end position="601"/>
    </location>
</feature>
<dbReference type="Gene3D" id="1.20.1070.10">
    <property type="entry name" value="Rhodopsin 7-helix transmembrane proteins"/>
    <property type="match status" value="1"/>
</dbReference>
<keyword evidence="3 8" id="KW-0812">Transmembrane</keyword>
<dbReference type="PANTHER" id="PTHR47767:SF1">
    <property type="entry name" value="ADHESION G PROTEIN-COUPLED RECEPTOR G7"/>
    <property type="match status" value="1"/>
</dbReference>
<evidence type="ECO:0000256" key="1">
    <source>
        <dbReference type="ARBA" id="ARBA00004477"/>
    </source>
</evidence>
<accession>A0A8X7WW85</accession>
<organism evidence="12 13">
    <name type="scientific">Polypterus senegalus</name>
    <name type="common">Senegal bichir</name>
    <dbReference type="NCBI Taxonomy" id="55291"/>
    <lineage>
        <taxon>Eukaryota</taxon>
        <taxon>Metazoa</taxon>
        <taxon>Chordata</taxon>
        <taxon>Craniata</taxon>
        <taxon>Vertebrata</taxon>
        <taxon>Euteleostomi</taxon>
        <taxon>Actinopterygii</taxon>
        <taxon>Polypteriformes</taxon>
        <taxon>Polypteridae</taxon>
        <taxon>Polypterus</taxon>
    </lineage>
</organism>
<dbReference type="InterPro" id="IPR000203">
    <property type="entry name" value="GPS"/>
</dbReference>
<dbReference type="PROSITE" id="PS50221">
    <property type="entry name" value="GAIN_B"/>
    <property type="match status" value="1"/>
</dbReference>
<evidence type="ECO:0000256" key="7">
    <source>
        <dbReference type="ARBA" id="ARBA00023157"/>
    </source>
</evidence>
<protein>
    <submittedName>
        <fullName evidence="12">AGRG7 protein</fullName>
    </submittedName>
</protein>
<reference evidence="12 13" key="1">
    <citation type="journal article" date="2021" name="Cell">
        <title>Tracing the genetic footprints of vertebrate landing in non-teleost ray-finned fishes.</title>
        <authorList>
            <person name="Bi X."/>
            <person name="Wang K."/>
            <person name="Yang L."/>
            <person name="Pan H."/>
            <person name="Jiang H."/>
            <person name="Wei Q."/>
            <person name="Fang M."/>
            <person name="Yu H."/>
            <person name="Zhu C."/>
            <person name="Cai Y."/>
            <person name="He Y."/>
            <person name="Gan X."/>
            <person name="Zeng H."/>
            <person name="Yu D."/>
            <person name="Zhu Y."/>
            <person name="Jiang H."/>
            <person name="Qiu Q."/>
            <person name="Yang H."/>
            <person name="Zhang Y.E."/>
            <person name="Wang W."/>
            <person name="Zhu M."/>
            <person name="He S."/>
            <person name="Zhang G."/>
        </authorList>
    </citation>
    <scope>NUCLEOTIDE SEQUENCE [LARGE SCALE GENOMIC DNA]</scope>
    <source>
        <strain evidence="12">Bchr_013</strain>
    </source>
</reference>
<dbReference type="InterPro" id="IPR053066">
    <property type="entry name" value="ADGR_G7"/>
</dbReference>
<dbReference type="GO" id="GO:0005789">
    <property type="term" value="C:endoplasmic reticulum membrane"/>
    <property type="evidence" value="ECO:0007669"/>
    <property type="project" value="UniProtKB-SubCell"/>
</dbReference>
<comment type="subcellular location">
    <subcellularLocation>
        <location evidence="1">Endoplasmic reticulum membrane</location>
        <topology evidence="1">Multi-pass membrane protein</topology>
    </subcellularLocation>
</comment>
<proteinExistence type="inferred from homology"/>
<dbReference type="Pfam" id="PF22261">
    <property type="entry name" value="GPR128_GAIN_subdom_B"/>
    <property type="match status" value="1"/>
</dbReference>
<feature type="transmembrane region" description="Helical" evidence="8">
    <location>
        <begin position="97"/>
        <end position="117"/>
    </location>
</feature>
<comment type="similarity">
    <text evidence="2">Belongs to the jagunal family.</text>
</comment>
<feature type="transmembrane region" description="Helical" evidence="8">
    <location>
        <begin position="487"/>
        <end position="513"/>
    </location>
</feature>
<feature type="transmembrane region" description="Helical" evidence="8">
    <location>
        <begin position="138"/>
        <end position="156"/>
    </location>
</feature>
<feature type="domain" description="G-protein coupled receptors family 1 profile" evidence="11">
    <location>
        <begin position="409"/>
        <end position="637"/>
    </location>
</feature>
<evidence type="ECO:0000256" key="6">
    <source>
        <dbReference type="ARBA" id="ARBA00023136"/>
    </source>
</evidence>
<evidence type="ECO:0000256" key="3">
    <source>
        <dbReference type="ARBA" id="ARBA00022692"/>
    </source>
</evidence>
<feature type="transmembrane region" description="Helical" evidence="8">
    <location>
        <begin position="397"/>
        <end position="420"/>
    </location>
</feature>
<feature type="non-terminal residue" evidence="12">
    <location>
        <position position="1"/>
    </location>
</feature>
<comment type="caution">
    <text evidence="12">The sequence shown here is derived from an EMBL/GenBank/DDBJ whole genome shotgun (WGS) entry which is preliminary data.</text>
</comment>
<dbReference type="InterPro" id="IPR017981">
    <property type="entry name" value="GPCR_2-like_7TM"/>
</dbReference>